<name>I4YIN2_WALMC</name>
<dbReference type="OrthoDB" id="2101473at2759"/>
<dbReference type="RefSeq" id="XP_006956487.1">
    <property type="nucleotide sequence ID" value="XM_006956425.1"/>
</dbReference>
<dbReference type="EMBL" id="JH668224">
    <property type="protein sequence ID" value="EIM23824.1"/>
    <property type="molecule type" value="Genomic_DNA"/>
</dbReference>
<dbReference type="AlphaFoldDB" id="I4YIN2"/>
<dbReference type="PANTHER" id="PTHR35802">
    <property type="entry name" value="PROTEASE SYNTHASE AND SPORULATION PROTEIN PAI 2"/>
    <property type="match status" value="1"/>
</dbReference>
<accession>I4YIN2</accession>
<dbReference type="InterPro" id="IPR007396">
    <property type="entry name" value="TR_PAI2-type"/>
</dbReference>
<dbReference type="PANTHER" id="PTHR35802:SF1">
    <property type="entry name" value="PROTEASE SYNTHASE AND SPORULATION PROTEIN PAI 2"/>
    <property type="match status" value="1"/>
</dbReference>
<keyword evidence="2" id="KW-1185">Reference proteome</keyword>
<proteinExistence type="predicted"/>
<dbReference type="eggNOG" id="ENOG502RCZR">
    <property type="taxonomic scope" value="Eukaryota"/>
</dbReference>
<protein>
    <submittedName>
        <fullName evidence="1">Uncharacterized protein</fullName>
    </submittedName>
</protein>
<organism evidence="1 2">
    <name type="scientific">Wallemia mellicola (strain ATCC MYA-4683 / CBS 633.66)</name>
    <name type="common">Wallemia sebi (CBS 633.66)</name>
    <dbReference type="NCBI Taxonomy" id="671144"/>
    <lineage>
        <taxon>Eukaryota</taxon>
        <taxon>Fungi</taxon>
        <taxon>Dikarya</taxon>
        <taxon>Basidiomycota</taxon>
        <taxon>Wallemiomycotina</taxon>
        <taxon>Wallemiomycetes</taxon>
        <taxon>Wallemiales</taxon>
        <taxon>Wallemiaceae</taxon>
        <taxon>Wallemia</taxon>
    </lineage>
</organism>
<dbReference type="HOGENOM" id="CLU_1620334_0_0_1"/>
<evidence type="ECO:0000313" key="1">
    <source>
        <dbReference type="EMBL" id="EIM23824.1"/>
    </source>
</evidence>
<dbReference type="Gene3D" id="2.30.110.10">
    <property type="entry name" value="Electron Transport, Fmn-binding Protein, Chain A"/>
    <property type="match status" value="1"/>
</dbReference>
<reference evidence="1 2" key="1">
    <citation type="journal article" date="2012" name="Fungal Genet. Biol.">
        <title>The genome of the xerotolerant mold Wallemia sebi reveals adaptations to osmotic stress and suggests cryptic sexual reproduction.</title>
        <authorList>
            <person name="Padamsee M."/>
            <person name="Kumar T.K.A."/>
            <person name="Riley R."/>
            <person name="Binder M."/>
            <person name="Boyd A."/>
            <person name="Calvo A.M."/>
            <person name="Furukawa K."/>
            <person name="Hesse C."/>
            <person name="Hohmann S."/>
            <person name="James T.Y."/>
            <person name="LaButti K."/>
            <person name="Lapidus A."/>
            <person name="Lindquist E."/>
            <person name="Lucas S."/>
            <person name="Miller K."/>
            <person name="Shantappa S."/>
            <person name="Grigoriev I.V."/>
            <person name="Hibbett D.S."/>
            <person name="McLaughlin D.J."/>
            <person name="Spatafora J.W."/>
            <person name="Aime M.C."/>
        </authorList>
    </citation>
    <scope>NUCLEOTIDE SEQUENCE [LARGE SCALE GENOMIC DNA]</scope>
    <source>
        <strain evidence="2">ATCC MYA-4683 / CBS 633.66</strain>
    </source>
</reference>
<sequence length="164" mass="18343">MCLSNVHAEDNLQVSKDMIKNVKLDQLTTAIESKDLPFLQTTPIPFTLVDRPDNEEGILTVHLARASLQAKALIEASKAADGAELEREILFSSHQMQILMLRETSKNTSKTGKVVRTWNYAAVQVTQLTQLTNENEASFENQWKVSDASDELSKNVANLMKKVK</sequence>
<evidence type="ECO:0000313" key="2">
    <source>
        <dbReference type="Proteomes" id="UP000005242"/>
    </source>
</evidence>
<dbReference type="KEGG" id="wse:WALSEDRAFT_67435"/>
<dbReference type="GeneID" id="18475253"/>
<dbReference type="InterPro" id="IPR012349">
    <property type="entry name" value="Split_barrel_FMN-bd"/>
</dbReference>
<dbReference type="Pfam" id="PF04299">
    <property type="entry name" value="FMN_bind_2"/>
    <property type="match status" value="1"/>
</dbReference>
<gene>
    <name evidence="1" type="ORF">WALSEDRAFT_67435</name>
</gene>
<dbReference type="InParanoid" id="I4YIN2"/>
<dbReference type="Proteomes" id="UP000005242">
    <property type="component" value="Unassembled WGS sequence"/>
</dbReference>